<evidence type="ECO:0000256" key="1">
    <source>
        <dbReference type="SAM" id="MobiDB-lite"/>
    </source>
</evidence>
<accession>A0A218WDR6</accession>
<protein>
    <submittedName>
        <fullName evidence="2">Uncharacterized protein</fullName>
    </submittedName>
</protein>
<comment type="caution">
    <text evidence="2">The sequence shown here is derived from an EMBL/GenBank/DDBJ whole genome shotgun (WGS) entry which is preliminary data.</text>
</comment>
<feature type="compositionally biased region" description="Basic and acidic residues" evidence="1">
    <location>
        <begin position="30"/>
        <end position="55"/>
    </location>
</feature>
<gene>
    <name evidence="2" type="ORF">CDL15_Pgr014489</name>
</gene>
<dbReference type="EMBL" id="MTKT01004609">
    <property type="protein sequence ID" value="OWM70816.1"/>
    <property type="molecule type" value="Genomic_DNA"/>
</dbReference>
<sequence length="122" mass="13644">MSDRVGPSLPDWTRPNRLAWTCAKQRKMSRAGERVRPEKMKSGGGKESDNRERRFSPLGTATTAREAAASTAWATPCSRGASRGSGRLGLRIFSGFRRGFRVFQQEVFGLNRRKSGRIEGRK</sequence>
<dbReference type="Proteomes" id="UP000197138">
    <property type="component" value="Unassembled WGS sequence"/>
</dbReference>
<evidence type="ECO:0000313" key="3">
    <source>
        <dbReference type="Proteomes" id="UP000197138"/>
    </source>
</evidence>
<dbReference type="AlphaFoldDB" id="A0A218WDR6"/>
<feature type="region of interest" description="Disordered" evidence="1">
    <location>
        <begin position="1"/>
        <end position="84"/>
    </location>
</feature>
<proteinExistence type="predicted"/>
<reference evidence="3" key="1">
    <citation type="journal article" date="2017" name="Plant J.">
        <title>The pomegranate (Punica granatum L.) genome and the genomics of punicalagin biosynthesis.</title>
        <authorList>
            <person name="Qin G."/>
            <person name="Xu C."/>
            <person name="Ming R."/>
            <person name="Tang H."/>
            <person name="Guyot R."/>
            <person name="Kramer E.M."/>
            <person name="Hu Y."/>
            <person name="Yi X."/>
            <person name="Qi Y."/>
            <person name="Xu X."/>
            <person name="Gao Z."/>
            <person name="Pan H."/>
            <person name="Jian J."/>
            <person name="Tian Y."/>
            <person name="Yue Z."/>
            <person name="Xu Y."/>
        </authorList>
    </citation>
    <scope>NUCLEOTIDE SEQUENCE [LARGE SCALE GENOMIC DNA]</scope>
    <source>
        <strain evidence="3">cv. Dabenzi</strain>
    </source>
</reference>
<evidence type="ECO:0000313" key="2">
    <source>
        <dbReference type="EMBL" id="OWM70816.1"/>
    </source>
</evidence>
<feature type="compositionally biased region" description="Low complexity" evidence="1">
    <location>
        <begin position="60"/>
        <end position="84"/>
    </location>
</feature>
<organism evidence="2 3">
    <name type="scientific">Punica granatum</name>
    <name type="common">Pomegranate</name>
    <dbReference type="NCBI Taxonomy" id="22663"/>
    <lineage>
        <taxon>Eukaryota</taxon>
        <taxon>Viridiplantae</taxon>
        <taxon>Streptophyta</taxon>
        <taxon>Embryophyta</taxon>
        <taxon>Tracheophyta</taxon>
        <taxon>Spermatophyta</taxon>
        <taxon>Magnoliopsida</taxon>
        <taxon>eudicotyledons</taxon>
        <taxon>Gunneridae</taxon>
        <taxon>Pentapetalae</taxon>
        <taxon>rosids</taxon>
        <taxon>malvids</taxon>
        <taxon>Myrtales</taxon>
        <taxon>Lythraceae</taxon>
        <taxon>Punica</taxon>
    </lineage>
</organism>
<name>A0A218WDR6_PUNGR</name>